<dbReference type="SUPFAM" id="SSF51905">
    <property type="entry name" value="FAD/NAD(P)-binding domain"/>
    <property type="match status" value="1"/>
</dbReference>
<protein>
    <recommendedName>
        <fullName evidence="2">Rab proteins geranylgeranyltransferase</fullName>
    </recommendedName>
</protein>
<dbReference type="PANTHER" id="PTHR11787">
    <property type="entry name" value="RAB GDP-DISSOCIATION INHIBITOR"/>
    <property type="match status" value="1"/>
</dbReference>
<dbReference type="AlphaFoldDB" id="A0A0B7JV13"/>
<dbReference type="InterPro" id="IPR036188">
    <property type="entry name" value="FAD/NAD-bd_sf"/>
</dbReference>
<dbReference type="GO" id="GO:0005968">
    <property type="term" value="C:Rab-protein geranylgeranyltransferase complex"/>
    <property type="evidence" value="ECO:0007669"/>
    <property type="project" value="TreeGrafter"/>
</dbReference>
<evidence type="ECO:0000313" key="3">
    <source>
        <dbReference type="EMBL" id="CEO48834.1"/>
    </source>
</evidence>
<dbReference type="GO" id="GO:0005634">
    <property type="term" value="C:nucleus"/>
    <property type="evidence" value="ECO:0007669"/>
    <property type="project" value="TreeGrafter"/>
</dbReference>
<dbReference type="Gene3D" id="3.50.50.60">
    <property type="entry name" value="FAD/NAD(P)-binding domain"/>
    <property type="match status" value="1"/>
</dbReference>
<dbReference type="GO" id="GO:0007264">
    <property type="term" value="P:small GTPase-mediated signal transduction"/>
    <property type="evidence" value="ECO:0007669"/>
    <property type="project" value="UniProtKB-UniRule"/>
</dbReference>
<organism evidence="3">
    <name type="scientific">Bionectria ochroleuca</name>
    <name type="common">Gliocladium roseum</name>
    <dbReference type="NCBI Taxonomy" id="29856"/>
    <lineage>
        <taxon>Eukaryota</taxon>
        <taxon>Fungi</taxon>
        <taxon>Dikarya</taxon>
        <taxon>Ascomycota</taxon>
        <taxon>Pezizomycotina</taxon>
        <taxon>Sordariomycetes</taxon>
        <taxon>Hypocreomycetidae</taxon>
        <taxon>Hypocreales</taxon>
        <taxon>Bionectriaceae</taxon>
        <taxon>Clonostachys</taxon>
    </lineage>
</organism>
<name>A0A0B7JV13_BIOOC</name>
<dbReference type="GO" id="GO:0005829">
    <property type="term" value="C:cytosol"/>
    <property type="evidence" value="ECO:0007669"/>
    <property type="project" value="TreeGrafter"/>
</dbReference>
<dbReference type="InterPro" id="IPR017230">
    <property type="entry name" value="Mrs6"/>
</dbReference>
<dbReference type="EMBL" id="CDPU01000012">
    <property type="protein sequence ID" value="CEO48834.1"/>
    <property type="molecule type" value="Genomic_DNA"/>
</dbReference>
<dbReference type="GO" id="GO:0016192">
    <property type="term" value="P:vesicle-mediated transport"/>
    <property type="evidence" value="ECO:0007669"/>
    <property type="project" value="TreeGrafter"/>
</dbReference>
<accession>A0A0B7JV13</accession>
<dbReference type="Pfam" id="PF00996">
    <property type="entry name" value="GDI"/>
    <property type="match status" value="1"/>
</dbReference>
<dbReference type="PRINTS" id="PR00891">
    <property type="entry name" value="RABGDIREP"/>
</dbReference>
<comment type="similarity">
    <text evidence="1 2">Belongs to the Rab GDI family.</text>
</comment>
<dbReference type="GO" id="GO:0005092">
    <property type="term" value="F:GDP-dissociation inhibitor activity"/>
    <property type="evidence" value="ECO:0007669"/>
    <property type="project" value="UniProtKB-UniRule"/>
</dbReference>
<dbReference type="InterPro" id="IPR018203">
    <property type="entry name" value="GDP_dissociation_inhibitor"/>
</dbReference>
<dbReference type="Gene3D" id="3.30.519.10">
    <property type="entry name" value="Guanine Nucleotide Dissociation Inhibitor, domain 2"/>
    <property type="match status" value="1"/>
</dbReference>
<sequence length="497" mass="53198">MESLSDTKWDVVISGTGLQQSLLALALSRSGKNILHIDPNQYYGEAEAALSLQEVKEWAAEHQSSSANSAFSNVQVTKDGQGPASPRAYSLALAPQLVHTKAELISQLVSSKAFRQIEFLAVGSFYIFQSPSESEPVASLSRIPSTREDVFSNTAIPAKSKRSLMKFLKFVLDYESEAQAELWKPHADAPLVDFLKSQFKLDTKLQSYVITLTLSHDGNISVASGLAVIYKHMTSMGLFGAGFAAIYPKYGGLSEVAQVGCRAAAVGGAVYMLGTGMKEVSKPEGDDAEQVLQVALTNDIDVQTKLLVQSTETVNSDVQLSRLTAVVESPLSSVFNVVIEGAPTPAVAVVAFPPSSVSTKDGQVSTYPIYAMIHSSDTGECPSSKCVVYLSTVTSADSHGLLVEALSSLLSTITIDGDVPRSSFQVYYEQKAASSSVEVDGPIIRMPQPCLDLAFNDDVMSHVRAAWDAVTRADGATDGAGYMTFEDREGVDDDPFD</sequence>
<proteinExistence type="inferred from homology"/>
<dbReference type="PANTHER" id="PTHR11787:SF4">
    <property type="entry name" value="CHM, RAB ESCORT PROTEIN 1"/>
    <property type="match status" value="1"/>
</dbReference>
<gene>
    <name evidence="3" type="ORF">BN869_000004891_1</name>
</gene>
<dbReference type="PIRSF" id="PIRSF037514">
    <property type="entry name" value="Rab_ger_ger_transf_A_fun"/>
    <property type="match status" value="1"/>
</dbReference>
<dbReference type="Gene3D" id="1.10.405.10">
    <property type="entry name" value="Guanine Nucleotide Dissociation Inhibitor, domain 1"/>
    <property type="match status" value="1"/>
</dbReference>
<reference evidence="3" key="1">
    <citation type="submission" date="2015-01" db="EMBL/GenBank/DDBJ databases">
        <authorList>
            <person name="Durling Mikael"/>
        </authorList>
    </citation>
    <scope>NUCLEOTIDE SEQUENCE</scope>
</reference>
<evidence type="ECO:0000256" key="1">
    <source>
        <dbReference type="ARBA" id="ARBA00005593"/>
    </source>
</evidence>
<evidence type="ECO:0000256" key="2">
    <source>
        <dbReference type="PIRNR" id="PIRNR037514"/>
    </source>
</evidence>